<dbReference type="EMBL" id="JARBHB010000008">
    <property type="protein sequence ID" value="KAJ8876693.1"/>
    <property type="molecule type" value="Genomic_DNA"/>
</dbReference>
<organism evidence="1 2">
    <name type="scientific">Dryococelus australis</name>
    <dbReference type="NCBI Taxonomy" id="614101"/>
    <lineage>
        <taxon>Eukaryota</taxon>
        <taxon>Metazoa</taxon>
        <taxon>Ecdysozoa</taxon>
        <taxon>Arthropoda</taxon>
        <taxon>Hexapoda</taxon>
        <taxon>Insecta</taxon>
        <taxon>Pterygota</taxon>
        <taxon>Neoptera</taxon>
        <taxon>Polyneoptera</taxon>
        <taxon>Phasmatodea</taxon>
        <taxon>Verophasmatodea</taxon>
        <taxon>Anareolatae</taxon>
        <taxon>Phasmatidae</taxon>
        <taxon>Eurycanthinae</taxon>
        <taxon>Dryococelus</taxon>
    </lineage>
</organism>
<dbReference type="PANTHER" id="PTHR11439:SF470">
    <property type="entry name" value="CYSTEINE-RICH RLK (RECEPTOR-LIKE PROTEIN KINASE) 8"/>
    <property type="match status" value="1"/>
</dbReference>
<evidence type="ECO:0000313" key="1">
    <source>
        <dbReference type="EMBL" id="KAJ8876693.1"/>
    </source>
</evidence>
<sequence>MYRNFIGALLYIVNGTRPDISFPVNYLTIHALRVLKFLCHTRSLKLNYNGSFDKVMDAYVDADSAAYIIDRKDFDSGFFGNAVIWKSQKQNIVSRASTHTEYYALAPAGSGFQHWGRYCPNPASVIAAEIPLRWTNNGERGAMAREHRPGCTCSDRKIYLRPVAPSWFETRSEIGSKIDTQNCCIIRVQSWTGDRDYVHFELLKLAVRNLDPRLTTIVEKPKFASYLISISHFGTKTDESEIQIHEISLVQHFYVGTKIKEDHGSGLGSFDLGSGKMLVQPGLSGTYLWRIFATRSLYQHENPYKVTKSRSVSRISVPAKPCNMHCCTVRLTSEPSCLHACLQWWRCRWNEDYRQNPLRQGNLFYDKRARVSTKRSQNSSTAMVEMSYRVAANSTGPRLFQSSESTRGVPPTFWTRVDEMRSADVLSRHGRISALVRGHFLTQSSNSLLIFSGRIHKHRVQSLDPLRHRGGILTIPAKLAKENILPRNARSGINALYAERPTLCHKSQLAKNRCGLPRCGRCIFNGSCATGQLGRWRSSPRLGRARQSSARLRGCSEVIDSGLTNVPEDAHQASCVYVGHKWQIAGPQVAYQKVANDMWFSYGRQE</sequence>
<keyword evidence="2" id="KW-1185">Reference proteome</keyword>
<evidence type="ECO:0000313" key="2">
    <source>
        <dbReference type="Proteomes" id="UP001159363"/>
    </source>
</evidence>
<reference evidence="1 2" key="1">
    <citation type="submission" date="2023-02" db="EMBL/GenBank/DDBJ databases">
        <title>LHISI_Scaffold_Assembly.</title>
        <authorList>
            <person name="Stuart O.P."/>
            <person name="Cleave R."/>
            <person name="Magrath M.J.L."/>
            <person name="Mikheyev A.S."/>
        </authorList>
    </citation>
    <scope>NUCLEOTIDE SEQUENCE [LARGE SCALE GENOMIC DNA]</scope>
    <source>
        <strain evidence="1">Daus_M_001</strain>
        <tissue evidence="1">Leg muscle</tissue>
    </source>
</reference>
<dbReference type="Proteomes" id="UP001159363">
    <property type="component" value="Chromosome 7"/>
</dbReference>
<gene>
    <name evidence="1" type="ORF">PR048_021140</name>
</gene>
<name>A0ABQ9GXD7_9NEOP</name>
<comment type="caution">
    <text evidence="1">The sequence shown here is derived from an EMBL/GenBank/DDBJ whole genome shotgun (WGS) entry which is preliminary data.</text>
</comment>
<proteinExistence type="predicted"/>
<dbReference type="PANTHER" id="PTHR11439">
    <property type="entry name" value="GAG-POL-RELATED RETROTRANSPOSON"/>
    <property type="match status" value="1"/>
</dbReference>
<protein>
    <submittedName>
        <fullName evidence="1">Uncharacterized protein</fullName>
    </submittedName>
</protein>
<accession>A0ABQ9GXD7</accession>